<dbReference type="NCBIfam" id="NF001159">
    <property type="entry name" value="PRK00150.1-3"/>
    <property type="match status" value="1"/>
</dbReference>
<comment type="function">
    <text evidence="2">Removes the formyl group from the N-terminal Met of newly synthesized proteins. Requires at least a dipeptide for an efficient rate of reaction. N-terminal L-methionine is a prerequisite for activity but the enzyme has broad specificity at other positions.</text>
</comment>
<dbReference type="SUPFAM" id="SSF56420">
    <property type="entry name" value="Peptide deformylase"/>
    <property type="match status" value="1"/>
</dbReference>
<comment type="cofactor">
    <cofactor evidence="2">
        <name>Fe(2+)</name>
        <dbReference type="ChEBI" id="CHEBI:29033"/>
    </cofactor>
    <text evidence="2">Binds 1 Fe(2+) ion.</text>
</comment>
<evidence type="ECO:0000256" key="2">
    <source>
        <dbReference type="HAMAP-Rule" id="MF_00163"/>
    </source>
</evidence>
<feature type="binding site" evidence="2">
    <location>
        <position position="139"/>
    </location>
    <ligand>
        <name>Fe cation</name>
        <dbReference type="ChEBI" id="CHEBI:24875"/>
    </ligand>
</feature>
<dbReference type="NCBIfam" id="TIGR00079">
    <property type="entry name" value="pept_deformyl"/>
    <property type="match status" value="1"/>
</dbReference>
<feature type="binding site" evidence="2">
    <location>
        <position position="135"/>
    </location>
    <ligand>
        <name>Fe cation</name>
        <dbReference type="ChEBI" id="CHEBI:24875"/>
    </ligand>
</feature>
<dbReference type="EMBL" id="FLUQ01000002">
    <property type="protein sequence ID" value="SBW04605.1"/>
    <property type="molecule type" value="Genomic_DNA"/>
</dbReference>
<dbReference type="EC" id="3.5.1.88" evidence="2"/>
<accession>A0A212JZC2</accession>
<dbReference type="GO" id="GO:0046872">
    <property type="term" value="F:metal ion binding"/>
    <property type="evidence" value="ECO:0007669"/>
    <property type="project" value="UniProtKB-KW"/>
</dbReference>
<evidence type="ECO:0000256" key="1">
    <source>
        <dbReference type="ARBA" id="ARBA00010759"/>
    </source>
</evidence>
<dbReference type="PIRSF" id="PIRSF004749">
    <property type="entry name" value="Pep_def"/>
    <property type="match status" value="1"/>
</dbReference>
<comment type="similarity">
    <text evidence="1 2">Belongs to the polypeptide deformylase family.</text>
</comment>
<protein>
    <recommendedName>
        <fullName evidence="2">Peptide deformylase</fullName>
        <shortName evidence="2">PDF</shortName>
        <ecNumber evidence="2">3.5.1.88</ecNumber>
    </recommendedName>
    <alternativeName>
        <fullName evidence="2">Polypeptide deformylase</fullName>
    </alternativeName>
</protein>
<dbReference type="CDD" id="cd00487">
    <property type="entry name" value="Pep_deformylase"/>
    <property type="match status" value="1"/>
</dbReference>
<dbReference type="PRINTS" id="PR01576">
    <property type="entry name" value="PDEFORMYLASE"/>
</dbReference>
<dbReference type="Pfam" id="PF01327">
    <property type="entry name" value="Pep_deformylase"/>
    <property type="match status" value="1"/>
</dbReference>
<sequence length="169" mass="19250">MIRKVLTYPDPVLKEKAEPIREITPEIRELAKDMAETMYEYDGIGLAAPQIGELVRLITVDVSGPEAREDLRVLVNPELELIGDDEVESEEGCLSVEDYRSTVVRSERVKVKALDLDGNPVAFEADGLLAVCLQHECDHLDGKLFIDRISRLKRNMYDAKVKKWLRQNR</sequence>
<organism evidence="3">
    <name type="scientific">uncultured delta proteobacterium</name>
    <dbReference type="NCBI Taxonomy" id="34034"/>
    <lineage>
        <taxon>Bacteria</taxon>
        <taxon>Deltaproteobacteria</taxon>
        <taxon>environmental samples</taxon>
    </lineage>
</organism>
<keyword evidence="2" id="KW-0479">Metal-binding</keyword>
<dbReference type="InterPro" id="IPR023635">
    <property type="entry name" value="Peptide_deformylase"/>
</dbReference>
<dbReference type="Gene3D" id="3.90.45.10">
    <property type="entry name" value="Peptide deformylase"/>
    <property type="match status" value="1"/>
</dbReference>
<dbReference type="PANTHER" id="PTHR10458">
    <property type="entry name" value="PEPTIDE DEFORMYLASE"/>
    <property type="match status" value="1"/>
</dbReference>
<dbReference type="GO" id="GO:0006412">
    <property type="term" value="P:translation"/>
    <property type="evidence" value="ECO:0007669"/>
    <property type="project" value="UniProtKB-UniRule"/>
</dbReference>
<comment type="catalytic activity">
    <reaction evidence="2">
        <text>N-terminal N-formyl-L-methionyl-[peptide] + H2O = N-terminal L-methionyl-[peptide] + formate</text>
        <dbReference type="Rhea" id="RHEA:24420"/>
        <dbReference type="Rhea" id="RHEA-COMP:10639"/>
        <dbReference type="Rhea" id="RHEA-COMP:10640"/>
        <dbReference type="ChEBI" id="CHEBI:15377"/>
        <dbReference type="ChEBI" id="CHEBI:15740"/>
        <dbReference type="ChEBI" id="CHEBI:49298"/>
        <dbReference type="ChEBI" id="CHEBI:64731"/>
        <dbReference type="EC" id="3.5.1.88"/>
    </reaction>
</comment>
<gene>
    <name evidence="2 3" type="primary">def</name>
    <name evidence="3" type="ORF">KL86DPRO_20344</name>
</gene>
<feature type="active site" evidence="2">
    <location>
        <position position="136"/>
    </location>
</feature>
<dbReference type="AlphaFoldDB" id="A0A212JZC2"/>
<dbReference type="HAMAP" id="MF_00163">
    <property type="entry name" value="Pep_deformylase"/>
    <property type="match status" value="1"/>
</dbReference>
<keyword evidence="2" id="KW-0408">Iron</keyword>
<evidence type="ECO:0000313" key="3">
    <source>
        <dbReference type="EMBL" id="SBW04605.1"/>
    </source>
</evidence>
<dbReference type="InterPro" id="IPR036821">
    <property type="entry name" value="Peptide_deformylase_sf"/>
</dbReference>
<dbReference type="PANTHER" id="PTHR10458:SF22">
    <property type="entry name" value="PEPTIDE DEFORMYLASE"/>
    <property type="match status" value="1"/>
</dbReference>
<dbReference type="GO" id="GO:0042586">
    <property type="term" value="F:peptide deformylase activity"/>
    <property type="evidence" value="ECO:0007669"/>
    <property type="project" value="UniProtKB-UniRule"/>
</dbReference>
<proteinExistence type="inferred from homology"/>
<reference evidence="3" key="1">
    <citation type="submission" date="2016-04" db="EMBL/GenBank/DDBJ databases">
        <authorList>
            <person name="Evans L.H."/>
            <person name="Alamgir A."/>
            <person name="Owens N."/>
            <person name="Weber N.D."/>
            <person name="Virtaneva K."/>
            <person name="Barbian K."/>
            <person name="Babar A."/>
            <person name="Rosenke K."/>
        </authorList>
    </citation>
    <scope>NUCLEOTIDE SEQUENCE</scope>
    <source>
        <strain evidence="3">86</strain>
    </source>
</reference>
<name>A0A212JZC2_9DELT</name>
<keyword evidence="2" id="KW-0648">Protein biosynthesis</keyword>
<feature type="binding site" evidence="2">
    <location>
        <position position="93"/>
    </location>
    <ligand>
        <name>Fe cation</name>
        <dbReference type="ChEBI" id="CHEBI:24875"/>
    </ligand>
</feature>
<keyword evidence="2 3" id="KW-0378">Hydrolase</keyword>